<sequence length="470" mass="52151">MGKLQVWLEDCESKNNVVTYTFNLETISVERIDVLESKLRDLQDKVEIVRSKSEGTPSWQNSTIQKLEGEMKRLQKDAAGRDAVILQLKEEVKAAHLARESSLVIPLQATAKTIPSGDLICWKNSAFVFGVNAVTTGIDGIVRTISQEFQEFEGTTIFAPSPSPTYRYSLSLKNGKLRVWLEDCESKKQWCTTELDTQDYVDSTNVIPDATASDYVECFRDLLDAAHDDATNIPSAFQRHKDGVFQLKLAVMIQVLRKSRVVAYTFILETISVERIDVLESKLRDLQDKVEIVRSKSEGTPSWQNSTIQKLEGEMKRLQKDAAGRDAVILQLKEEVKAAHLARESSLVIPLQATAKTIPSGDLICWKNSAFVFGVNAVTTGIDGVVRVDSPGTYQVAVVVNHQVGAHKICLQMMKGLDCIQSAYCAFAQNHPSSTSLMCTTHFAKNDQLTVKCPASLVGTSYLTLIRLGK</sequence>
<name>A0A0W8CAB4_PHYNI</name>
<dbReference type="EMBL" id="LNFO01004452">
    <property type="protein sequence ID" value="KUF80988.1"/>
    <property type="molecule type" value="Genomic_DNA"/>
</dbReference>
<dbReference type="OrthoDB" id="123297at2759"/>
<reference evidence="1 2" key="1">
    <citation type="submission" date="2015-11" db="EMBL/GenBank/DDBJ databases">
        <title>Genomes and virulence difference between two physiological races of Phytophthora nicotianae.</title>
        <authorList>
            <person name="Liu H."/>
            <person name="Ma X."/>
            <person name="Yu H."/>
            <person name="Fang D."/>
            <person name="Li Y."/>
            <person name="Wang X."/>
            <person name="Wang W."/>
            <person name="Dong Y."/>
            <person name="Xiao B."/>
        </authorList>
    </citation>
    <scope>NUCLEOTIDE SEQUENCE [LARGE SCALE GENOMIC DNA]</scope>
    <source>
        <strain evidence="2">race 0</strain>
    </source>
</reference>
<evidence type="ECO:0000313" key="2">
    <source>
        <dbReference type="Proteomes" id="UP000052943"/>
    </source>
</evidence>
<proteinExistence type="predicted"/>
<dbReference type="Proteomes" id="UP000052943">
    <property type="component" value="Unassembled WGS sequence"/>
</dbReference>
<dbReference type="AlphaFoldDB" id="A0A0W8CAB4"/>
<gene>
    <name evidence="1" type="ORF">AM587_10005548</name>
</gene>
<protein>
    <submittedName>
        <fullName evidence="1">Uncharacterized protein</fullName>
    </submittedName>
</protein>
<comment type="caution">
    <text evidence="1">The sequence shown here is derived from an EMBL/GenBank/DDBJ whole genome shotgun (WGS) entry which is preliminary data.</text>
</comment>
<accession>A0A0W8CAB4</accession>
<organism evidence="1 2">
    <name type="scientific">Phytophthora nicotianae</name>
    <name type="common">Potato buckeye rot agent</name>
    <name type="synonym">Phytophthora parasitica</name>
    <dbReference type="NCBI Taxonomy" id="4792"/>
    <lineage>
        <taxon>Eukaryota</taxon>
        <taxon>Sar</taxon>
        <taxon>Stramenopiles</taxon>
        <taxon>Oomycota</taxon>
        <taxon>Peronosporomycetes</taxon>
        <taxon>Peronosporales</taxon>
        <taxon>Peronosporaceae</taxon>
        <taxon>Phytophthora</taxon>
    </lineage>
</organism>
<evidence type="ECO:0000313" key="1">
    <source>
        <dbReference type="EMBL" id="KUF80988.1"/>
    </source>
</evidence>